<keyword evidence="3" id="KW-1185">Reference proteome</keyword>
<sequence>MSQATISSNPSSSSNQSRRPSSEMMRYYLASRPSTTTDRLVQGNVMSDGDLLNDLKKKEIQLEVLAKLAKGESSSKST</sequence>
<name>A0AAX6MUK9_9PEZI</name>
<protein>
    <submittedName>
        <fullName evidence="2">Uncharacterized protein</fullName>
    </submittedName>
</protein>
<organism evidence="2 3">
    <name type="scientific">Daldinia eschscholtzii</name>
    <dbReference type="NCBI Taxonomy" id="292717"/>
    <lineage>
        <taxon>Eukaryota</taxon>
        <taxon>Fungi</taxon>
        <taxon>Dikarya</taxon>
        <taxon>Ascomycota</taxon>
        <taxon>Pezizomycotina</taxon>
        <taxon>Sordariomycetes</taxon>
        <taxon>Xylariomycetidae</taxon>
        <taxon>Xylariales</taxon>
        <taxon>Hypoxylaceae</taxon>
        <taxon>Daldinia</taxon>
    </lineage>
</organism>
<dbReference type="Proteomes" id="UP001369815">
    <property type="component" value="Unassembled WGS sequence"/>
</dbReference>
<reference evidence="2 3" key="1">
    <citation type="journal article" date="2024" name="Front Chem Biol">
        <title>Unveiling the potential of Daldinia eschscholtzii MFLUCC 19-0629 through bioactivity and bioinformatics studies for enhanced sustainable agriculture production.</title>
        <authorList>
            <person name="Brooks S."/>
            <person name="Weaver J.A."/>
            <person name="Klomchit A."/>
            <person name="Alharthi S.A."/>
            <person name="Onlamun T."/>
            <person name="Nurani R."/>
            <person name="Vong T.K."/>
            <person name="Alberti F."/>
            <person name="Greco C."/>
        </authorList>
    </citation>
    <scope>NUCLEOTIDE SEQUENCE [LARGE SCALE GENOMIC DNA]</scope>
    <source>
        <strain evidence="2">MFLUCC 19-0629</strain>
    </source>
</reference>
<evidence type="ECO:0000313" key="2">
    <source>
        <dbReference type="EMBL" id="KAK6955862.1"/>
    </source>
</evidence>
<evidence type="ECO:0000256" key="1">
    <source>
        <dbReference type="SAM" id="MobiDB-lite"/>
    </source>
</evidence>
<dbReference type="AlphaFoldDB" id="A0AAX6MUK9"/>
<feature type="region of interest" description="Disordered" evidence="1">
    <location>
        <begin position="1"/>
        <end position="25"/>
    </location>
</feature>
<gene>
    <name evidence="2" type="ORF">Daesc_003507</name>
</gene>
<proteinExistence type="predicted"/>
<accession>A0AAX6MUK9</accession>
<evidence type="ECO:0000313" key="3">
    <source>
        <dbReference type="Proteomes" id="UP001369815"/>
    </source>
</evidence>
<feature type="compositionally biased region" description="Low complexity" evidence="1">
    <location>
        <begin position="7"/>
        <end position="19"/>
    </location>
</feature>
<dbReference type="EMBL" id="JBANMG010000003">
    <property type="protein sequence ID" value="KAK6955862.1"/>
    <property type="molecule type" value="Genomic_DNA"/>
</dbReference>
<comment type="caution">
    <text evidence="2">The sequence shown here is derived from an EMBL/GenBank/DDBJ whole genome shotgun (WGS) entry which is preliminary data.</text>
</comment>